<gene>
    <name evidence="1" type="ORF">NQ314_006505</name>
</gene>
<name>A0AAV8Z3S5_9CUCU</name>
<proteinExistence type="predicted"/>
<organism evidence="1 2">
    <name type="scientific">Rhamnusium bicolor</name>
    <dbReference type="NCBI Taxonomy" id="1586634"/>
    <lineage>
        <taxon>Eukaryota</taxon>
        <taxon>Metazoa</taxon>
        <taxon>Ecdysozoa</taxon>
        <taxon>Arthropoda</taxon>
        <taxon>Hexapoda</taxon>
        <taxon>Insecta</taxon>
        <taxon>Pterygota</taxon>
        <taxon>Neoptera</taxon>
        <taxon>Endopterygota</taxon>
        <taxon>Coleoptera</taxon>
        <taxon>Polyphaga</taxon>
        <taxon>Cucujiformia</taxon>
        <taxon>Chrysomeloidea</taxon>
        <taxon>Cerambycidae</taxon>
        <taxon>Lepturinae</taxon>
        <taxon>Rhagiini</taxon>
        <taxon>Rhamnusium</taxon>
    </lineage>
</organism>
<accession>A0AAV8Z3S5</accession>
<comment type="caution">
    <text evidence="1">The sequence shown here is derived from an EMBL/GenBank/DDBJ whole genome shotgun (WGS) entry which is preliminary data.</text>
</comment>
<evidence type="ECO:0000313" key="1">
    <source>
        <dbReference type="EMBL" id="KAJ8957763.1"/>
    </source>
</evidence>
<sequence>MQSTNSIVVTGFTPAYLTFGGDVHTPDDVHRNLRAIVENNNFIPQITLYLLTLGNVLQEAKGNQEMHQDVTKNYDNEDNRASDCKPNDIGDDCLLPANNEDDFLYPRLSQITFAT</sequence>
<dbReference type="EMBL" id="JANEYF010001761">
    <property type="protein sequence ID" value="KAJ8957763.1"/>
    <property type="molecule type" value="Genomic_DNA"/>
</dbReference>
<evidence type="ECO:0000313" key="2">
    <source>
        <dbReference type="Proteomes" id="UP001162156"/>
    </source>
</evidence>
<dbReference type="Proteomes" id="UP001162156">
    <property type="component" value="Unassembled WGS sequence"/>
</dbReference>
<dbReference type="AlphaFoldDB" id="A0AAV8Z3S5"/>
<reference evidence="1" key="1">
    <citation type="journal article" date="2023" name="Insect Mol. Biol.">
        <title>Genome sequencing provides insights into the evolution of gene families encoding plant cell wall-degrading enzymes in longhorned beetles.</title>
        <authorList>
            <person name="Shin N.R."/>
            <person name="Okamura Y."/>
            <person name="Kirsch R."/>
            <person name="Pauchet Y."/>
        </authorList>
    </citation>
    <scope>NUCLEOTIDE SEQUENCE</scope>
    <source>
        <strain evidence="1">RBIC_L_NR</strain>
    </source>
</reference>
<protein>
    <submittedName>
        <fullName evidence="1">Uncharacterized protein</fullName>
    </submittedName>
</protein>
<keyword evidence="2" id="KW-1185">Reference proteome</keyword>